<dbReference type="OrthoDB" id="4291851at2759"/>
<proteinExistence type="predicted"/>
<dbReference type="RefSeq" id="XP_058335081.1">
    <property type="nucleotide sequence ID" value="XM_058471940.1"/>
</dbReference>
<evidence type="ECO:0000256" key="1">
    <source>
        <dbReference type="SAM" id="SignalP"/>
    </source>
</evidence>
<reference evidence="2" key="1">
    <citation type="submission" date="2022-11" db="EMBL/GenBank/DDBJ databases">
        <authorList>
            <person name="Petersen C."/>
        </authorList>
    </citation>
    <scope>NUCLEOTIDE SEQUENCE</scope>
    <source>
        <strain evidence="2">IBT 19713</strain>
    </source>
</reference>
<protein>
    <submittedName>
        <fullName evidence="2">Uncharacterized protein</fullName>
    </submittedName>
</protein>
<gene>
    <name evidence="2" type="ORF">N7468_002643</name>
</gene>
<sequence>MYALKSLALLGLALVSASAAKDTTHTTVGIETDAASRGLNVVLDDCFDVDEEDVYTVSVRKYCRVFTGPFCTGRNTLLPPGDHSNQDPVPITSIYCHSKPPF</sequence>
<dbReference type="Proteomes" id="UP001150941">
    <property type="component" value="Unassembled WGS sequence"/>
</dbReference>
<evidence type="ECO:0000313" key="3">
    <source>
        <dbReference type="Proteomes" id="UP001150941"/>
    </source>
</evidence>
<comment type="caution">
    <text evidence="2">The sequence shown here is derived from an EMBL/GenBank/DDBJ whole genome shotgun (WGS) entry which is preliminary data.</text>
</comment>
<organism evidence="2 3">
    <name type="scientific">Penicillium chermesinum</name>
    <dbReference type="NCBI Taxonomy" id="63820"/>
    <lineage>
        <taxon>Eukaryota</taxon>
        <taxon>Fungi</taxon>
        <taxon>Dikarya</taxon>
        <taxon>Ascomycota</taxon>
        <taxon>Pezizomycotina</taxon>
        <taxon>Eurotiomycetes</taxon>
        <taxon>Eurotiomycetidae</taxon>
        <taxon>Eurotiales</taxon>
        <taxon>Aspergillaceae</taxon>
        <taxon>Penicillium</taxon>
    </lineage>
</organism>
<keyword evidence="1" id="KW-0732">Signal</keyword>
<dbReference type="EMBL" id="JAPQKS010000002">
    <property type="protein sequence ID" value="KAJ5247660.1"/>
    <property type="molecule type" value="Genomic_DNA"/>
</dbReference>
<feature type="chain" id="PRO_5040758809" evidence="1">
    <location>
        <begin position="20"/>
        <end position="102"/>
    </location>
</feature>
<dbReference type="GeneID" id="83199243"/>
<evidence type="ECO:0000313" key="2">
    <source>
        <dbReference type="EMBL" id="KAJ5247660.1"/>
    </source>
</evidence>
<keyword evidence="3" id="KW-1185">Reference proteome</keyword>
<name>A0A9W9TXU3_9EURO</name>
<accession>A0A9W9TXU3</accession>
<dbReference type="AlphaFoldDB" id="A0A9W9TXU3"/>
<feature type="signal peptide" evidence="1">
    <location>
        <begin position="1"/>
        <end position="19"/>
    </location>
</feature>
<reference evidence="2" key="2">
    <citation type="journal article" date="2023" name="IMA Fungus">
        <title>Comparative genomic study of the Penicillium genus elucidates a diverse pangenome and 15 lateral gene transfer events.</title>
        <authorList>
            <person name="Petersen C."/>
            <person name="Sorensen T."/>
            <person name="Nielsen M.R."/>
            <person name="Sondergaard T.E."/>
            <person name="Sorensen J.L."/>
            <person name="Fitzpatrick D.A."/>
            <person name="Frisvad J.C."/>
            <person name="Nielsen K.L."/>
        </authorList>
    </citation>
    <scope>NUCLEOTIDE SEQUENCE</scope>
    <source>
        <strain evidence="2">IBT 19713</strain>
    </source>
</reference>